<dbReference type="EMBL" id="CP048222">
    <property type="protein sequence ID" value="QHT67237.1"/>
    <property type="molecule type" value="Genomic_DNA"/>
</dbReference>
<dbReference type="KEGG" id="rhoz:GXP67_11600"/>
<dbReference type="GO" id="GO:0016301">
    <property type="term" value="F:kinase activity"/>
    <property type="evidence" value="ECO:0007669"/>
    <property type="project" value="UniProtKB-KW"/>
</dbReference>
<dbReference type="AlphaFoldDB" id="A0A6C0GGZ8"/>
<dbReference type="SUPFAM" id="SSF54534">
    <property type="entry name" value="FKBP-like"/>
    <property type="match status" value="1"/>
</dbReference>
<organism evidence="2 3">
    <name type="scientific">Rhodocytophaga rosea</name>
    <dbReference type="NCBI Taxonomy" id="2704465"/>
    <lineage>
        <taxon>Bacteria</taxon>
        <taxon>Pseudomonadati</taxon>
        <taxon>Bacteroidota</taxon>
        <taxon>Cytophagia</taxon>
        <taxon>Cytophagales</taxon>
        <taxon>Rhodocytophagaceae</taxon>
        <taxon>Rhodocytophaga</taxon>
    </lineage>
</organism>
<dbReference type="PANTHER" id="PTHR30437">
    <property type="entry name" value="TRANSCRIPTION ELONGATION FACTOR GREA"/>
    <property type="match status" value="1"/>
</dbReference>
<dbReference type="GO" id="GO:0006354">
    <property type="term" value="P:DNA-templated transcription elongation"/>
    <property type="evidence" value="ECO:0007669"/>
    <property type="project" value="TreeGrafter"/>
</dbReference>
<dbReference type="GO" id="GO:0032784">
    <property type="term" value="P:regulation of DNA-templated transcription elongation"/>
    <property type="evidence" value="ECO:0007669"/>
    <property type="project" value="InterPro"/>
</dbReference>
<keyword evidence="2" id="KW-0808">Transferase</keyword>
<dbReference type="GO" id="GO:0070063">
    <property type="term" value="F:RNA polymerase binding"/>
    <property type="evidence" value="ECO:0007669"/>
    <property type="project" value="InterPro"/>
</dbReference>
<name>A0A6C0GGZ8_9BACT</name>
<dbReference type="InterPro" id="IPR036953">
    <property type="entry name" value="GreA/GreB_C_sf"/>
</dbReference>
<evidence type="ECO:0000313" key="2">
    <source>
        <dbReference type="EMBL" id="QHT67237.1"/>
    </source>
</evidence>
<keyword evidence="3" id="KW-1185">Reference proteome</keyword>
<evidence type="ECO:0000259" key="1">
    <source>
        <dbReference type="Pfam" id="PF01272"/>
    </source>
</evidence>
<dbReference type="RefSeq" id="WP_162443278.1">
    <property type="nucleotide sequence ID" value="NZ_CP048222.1"/>
</dbReference>
<reference evidence="2 3" key="1">
    <citation type="submission" date="2020-01" db="EMBL/GenBank/DDBJ databases">
        <authorList>
            <person name="Kim M.K."/>
        </authorList>
    </citation>
    <scope>NUCLEOTIDE SEQUENCE [LARGE SCALE GENOMIC DNA]</scope>
    <source>
        <strain evidence="2 3">172606-1</strain>
    </source>
</reference>
<dbReference type="Gene3D" id="3.10.50.30">
    <property type="entry name" value="Transcription elongation factor, GreA/GreB, C-terminal domain"/>
    <property type="match status" value="1"/>
</dbReference>
<protein>
    <submittedName>
        <fullName evidence="2">Nucleoside diphosphate kinase regulator</fullName>
    </submittedName>
</protein>
<evidence type="ECO:0000313" key="3">
    <source>
        <dbReference type="Proteomes" id="UP000480178"/>
    </source>
</evidence>
<dbReference type="InterPro" id="IPR023459">
    <property type="entry name" value="Tscrpt_elong_fac_GreA/B_fam"/>
</dbReference>
<feature type="domain" description="Transcription elongation factor GreA/GreB C-terminal" evidence="1">
    <location>
        <begin position="51"/>
        <end position="124"/>
    </location>
</feature>
<dbReference type="NCBIfam" id="NF004396">
    <property type="entry name" value="PRK05753.1"/>
    <property type="match status" value="1"/>
</dbReference>
<keyword evidence="2" id="KW-0418">Kinase</keyword>
<sequence>MSGIMQKEIILSKLDSQRLRERISLTKTTKESYALLNEISKAVIVEPQEIPADVVTMNSIVQFQYSKKAWEMQIVYPEDADIQKNKVSIFAPIAAALIGYKKGDVVDWSVPGGSIQLEILNIIYQPEAAGDFHL</sequence>
<dbReference type="GO" id="GO:0003677">
    <property type="term" value="F:DNA binding"/>
    <property type="evidence" value="ECO:0007669"/>
    <property type="project" value="InterPro"/>
</dbReference>
<dbReference type="Proteomes" id="UP000480178">
    <property type="component" value="Chromosome"/>
</dbReference>
<dbReference type="Pfam" id="PF01272">
    <property type="entry name" value="GreA_GreB"/>
    <property type="match status" value="1"/>
</dbReference>
<gene>
    <name evidence="2" type="primary">rnk</name>
    <name evidence="2" type="ORF">GXP67_11600</name>
</gene>
<dbReference type="PANTHER" id="PTHR30437:SF5">
    <property type="entry name" value="REGULATOR OF NUCLEOSIDE DIPHOSPHATE KINASE"/>
    <property type="match status" value="1"/>
</dbReference>
<accession>A0A6C0GGZ8</accession>
<dbReference type="InterPro" id="IPR001437">
    <property type="entry name" value="Tscrpt_elong_fac_GreA/B_C"/>
</dbReference>
<proteinExistence type="predicted"/>